<feature type="region of interest" description="Disordered" evidence="7">
    <location>
        <begin position="1339"/>
        <end position="1614"/>
    </location>
</feature>
<feature type="domain" description="Condensin complex subunit 1 C-terminal" evidence="8">
    <location>
        <begin position="1078"/>
        <end position="1250"/>
    </location>
</feature>
<evidence type="ECO:0000256" key="4">
    <source>
        <dbReference type="ARBA" id="ARBA00023067"/>
    </source>
</evidence>
<keyword evidence="5" id="KW-0539">Nucleus</keyword>
<proteinExistence type="predicted"/>
<feature type="region of interest" description="Disordered" evidence="7">
    <location>
        <begin position="126"/>
        <end position="151"/>
    </location>
</feature>
<dbReference type="Proteomes" id="UP000256970">
    <property type="component" value="Unassembled WGS sequence"/>
</dbReference>
<protein>
    <submittedName>
        <fullName evidence="10">Uncharacterized protein</fullName>
    </submittedName>
</protein>
<feature type="region of interest" description="Disordered" evidence="7">
    <location>
        <begin position="690"/>
        <end position="713"/>
    </location>
</feature>
<feature type="region of interest" description="Disordered" evidence="7">
    <location>
        <begin position="465"/>
        <end position="519"/>
    </location>
</feature>
<feature type="compositionally biased region" description="Low complexity" evidence="7">
    <location>
        <begin position="126"/>
        <end position="136"/>
    </location>
</feature>
<keyword evidence="6" id="KW-0131">Cell cycle</keyword>
<keyword evidence="2" id="KW-0132">Cell division</keyword>
<dbReference type="SUPFAM" id="SSF48371">
    <property type="entry name" value="ARM repeat"/>
    <property type="match status" value="1"/>
</dbReference>
<dbReference type="GO" id="GO:0000796">
    <property type="term" value="C:condensin complex"/>
    <property type="evidence" value="ECO:0007669"/>
    <property type="project" value="TreeGrafter"/>
</dbReference>
<dbReference type="EMBL" id="FNXT01000696">
    <property type="protein sequence ID" value="SZX66360.1"/>
    <property type="molecule type" value="Genomic_DNA"/>
</dbReference>
<dbReference type="STRING" id="3088.A0A383VN87"/>
<evidence type="ECO:0000256" key="5">
    <source>
        <dbReference type="ARBA" id="ARBA00023242"/>
    </source>
</evidence>
<dbReference type="Pfam" id="PF12922">
    <property type="entry name" value="Cnd1_N"/>
    <property type="match status" value="1"/>
</dbReference>
<dbReference type="Gene3D" id="1.25.10.10">
    <property type="entry name" value="Leucine-rich Repeat Variant"/>
    <property type="match status" value="1"/>
</dbReference>
<dbReference type="GO" id="GO:0000779">
    <property type="term" value="C:condensed chromosome, centromeric region"/>
    <property type="evidence" value="ECO:0007669"/>
    <property type="project" value="TreeGrafter"/>
</dbReference>
<keyword evidence="11" id="KW-1185">Reference proteome</keyword>
<dbReference type="InterPro" id="IPR011989">
    <property type="entry name" value="ARM-like"/>
</dbReference>
<dbReference type="GO" id="GO:0042393">
    <property type="term" value="F:histone binding"/>
    <property type="evidence" value="ECO:0007669"/>
    <property type="project" value="TreeGrafter"/>
</dbReference>
<feature type="compositionally biased region" description="Acidic residues" evidence="7">
    <location>
        <begin position="1535"/>
        <end position="1552"/>
    </location>
</feature>
<feature type="compositionally biased region" description="Low complexity" evidence="7">
    <location>
        <begin position="1563"/>
        <end position="1576"/>
    </location>
</feature>
<feature type="compositionally biased region" description="Low complexity" evidence="7">
    <location>
        <begin position="1458"/>
        <end position="1512"/>
    </location>
</feature>
<feature type="compositionally biased region" description="Acidic residues" evidence="7">
    <location>
        <begin position="1359"/>
        <end position="1372"/>
    </location>
</feature>
<feature type="compositionally biased region" description="Low complexity" evidence="7">
    <location>
        <begin position="1389"/>
        <end position="1409"/>
    </location>
</feature>
<keyword evidence="3" id="KW-0498">Mitosis</keyword>
<evidence type="ECO:0000256" key="1">
    <source>
        <dbReference type="ARBA" id="ARBA00004123"/>
    </source>
</evidence>
<dbReference type="PANTHER" id="PTHR14222">
    <property type="entry name" value="CONDENSIN"/>
    <property type="match status" value="1"/>
</dbReference>
<dbReference type="InterPro" id="IPR026971">
    <property type="entry name" value="CND1/NCAPD3"/>
</dbReference>
<evidence type="ECO:0000259" key="8">
    <source>
        <dbReference type="Pfam" id="PF12717"/>
    </source>
</evidence>
<feature type="compositionally biased region" description="Acidic residues" evidence="7">
    <location>
        <begin position="1410"/>
        <end position="1423"/>
    </location>
</feature>
<evidence type="ECO:0000256" key="2">
    <source>
        <dbReference type="ARBA" id="ARBA00022618"/>
    </source>
</evidence>
<sequence>MLVEFVIPKQKGRVGLQEVSLNHGDVADILDDLSDHDALYIAEDANYERCEELARGFLQLHPRQRAKTVDVLAANLSMLCSSAQGLLSSQEAVQADAVLLHKNGLRMLVHLLHVIAMQADKDAQQAQGAENAAKPKAAGRGRKAAGADDDSWDWQHSRQRVLLAVRELLLLDLKALFRGLAAAEQLINLAMELALQGLECPAVEKQESAWPACRDVLARGAVLYQQLDFVAAALMERARKHEHMPKLAALIAKHAEDKCNSTQLAVRLLAEFCRTAPEDYDAQYATNQVSVRLAGDVVACLAELQPKVVSNCISQLRPYLGCAKAYCLRGSLLAAVGSILVQVFPTDALSSSLGEGAAAAHLRSKEALLALLHERVMDKVAFVRQRVMQTWGKLVEESCVPLSHWNSLLGQAIGRLEDESQLVVKAALQLLHRMVHQGIFQPPLRPQVYLNTLRKAEAELEALLPKRQEEDEEAEGEAAGEDGAQWQPIQIKEEPVEGEQPPAAEEDADSSSPAGPSHEAAIQRLRTMCASLKEGVSFCKRLEAALPQLQLLLASPQAGVVHDVIIFLTLSKKFELPGADKALRGMWPLVFSKHEPVRQSVLDSWHILHLHDKQVKQQLEELLTQVIPGSSLSELTALECIIASLLQQGKLAASTASVVYGLMVRNICEYYTQLEQLPAADLLPPLDAAAAAGGDDSEDRMEADGEAQDAAATPGSAATAAAATAAVLRRTLRHYFTLLSMLTAAQPSLLESQYVPALLDIGFSLKLADAWVARHACLALRYAAVHLTPSSSIQAAAVTPAGTLGGAAAASSASSSLPGSGRDAIEPQQLQQVLAALVRLLVATPPPGMAANWPSAAEAAIAALYALSPQPQELLASVLQAMFVRCKPGGSSSSDATVGGFSAAALARFFFALGRVALQHLLCIEQIGKAIRAVRLAGDRRAAEAAEKQREATAAAAAVGAGRKSSARGPAQQQQQQQQDNDIGALLGAGSVAADAELDSLAEAAEAQVMSAQQLLGQFGQVLSRLCHFKALLSAPQDLQAAALLALTQLMAVDGQFCSDNAAVMFTLLLERSVSSAIRINMVVALADLASRFPNVLEPWTSRIYETLEDPEPAVKLAALSSLTHLVLGGMVKAKGNVAKVAALLVDNEQEITERAALFFRSLAKTGSGSSTRAASAAAGASAANPVYNLLPDCLSKLLENDKLREEQLQAILAVLLAYVKDKQAESLKERLVGRLALGGPREWRTVAWCIGQLGYSEKGMRRIIELTPSYRHALAEQQVFDVFMALAEKARRSTGATKAAAAAVPESGSQLGGVAGDLRTAVEDWVADLQASRQAAVEAAEVEAAEEARRQQQQQQQEDADAAGDASEEADAAVAQQSEDEGDSMQTEAAAGDAAAAAGDGAAAAAAAAEEEGPAAEDDDGAAADQIVLLQSQSSAAAASDDEAEEAAETARRRQQQVEARLQRLSIATGSGSARPSSAAAATARGRAGTRASRSSAAALGAAGKRQPAATARRRGSKAAAGKESESDSSSSSSDDDDHDEGSSSGEDDTAAGDKQPQRVPAAGRGKAAGASSRRVTATAAEGGTKRATRHNSAVTPAEQARFVDFSGSEDDD</sequence>
<reference evidence="10 11" key="1">
    <citation type="submission" date="2016-10" db="EMBL/GenBank/DDBJ databases">
        <authorList>
            <person name="Cai Z."/>
        </authorList>
    </citation>
    <scope>NUCLEOTIDE SEQUENCE [LARGE SCALE GENOMIC DNA]</scope>
</reference>
<comment type="subcellular location">
    <subcellularLocation>
        <location evidence="1">Nucleus</location>
    </subcellularLocation>
</comment>
<feature type="domain" description="Condensin complex subunit 1 N-terminal" evidence="9">
    <location>
        <begin position="63"/>
        <end position="226"/>
    </location>
</feature>
<dbReference type="GO" id="GO:0051301">
    <property type="term" value="P:cell division"/>
    <property type="evidence" value="ECO:0007669"/>
    <property type="project" value="UniProtKB-KW"/>
</dbReference>
<dbReference type="InterPro" id="IPR024324">
    <property type="entry name" value="Condensin_cplx_su1_N"/>
</dbReference>
<dbReference type="Pfam" id="PF12717">
    <property type="entry name" value="Cnd1"/>
    <property type="match status" value="1"/>
</dbReference>
<dbReference type="PANTHER" id="PTHR14222:SF2">
    <property type="entry name" value="CONDENSIN COMPLEX SUBUNIT 1"/>
    <property type="match status" value="1"/>
</dbReference>
<dbReference type="InterPro" id="IPR032682">
    <property type="entry name" value="Cnd1_C"/>
</dbReference>
<feature type="compositionally biased region" description="Acidic residues" evidence="7">
    <location>
        <begin position="695"/>
        <end position="707"/>
    </location>
</feature>
<accession>A0A383VN87</accession>
<dbReference type="InterPro" id="IPR016024">
    <property type="entry name" value="ARM-type_fold"/>
</dbReference>
<evidence type="ECO:0000256" key="3">
    <source>
        <dbReference type="ARBA" id="ARBA00022776"/>
    </source>
</evidence>
<gene>
    <name evidence="10" type="ORF">BQ4739_LOCUS6778</name>
</gene>
<feature type="compositionally biased region" description="Low complexity" evidence="7">
    <location>
        <begin position="1424"/>
        <end position="1440"/>
    </location>
</feature>
<evidence type="ECO:0000259" key="9">
    <source>
        <dbReference type="Pfam" id="PF12922"/>
    </source>
</evidence>
<dbReference type="GO" id="GO:0005634">
    <property type="term" value="C:nucleus"/>
    <property type="evidence" value="ECO:0007669"/>
    <property type="project" value="UniProtKB-SubCell"/>
</dbReference>
<organism evidence="10 11">
    <name type="scientific">Tetradesmus obliquus</name>
    <name type="common">Green alga</name>
    <name type="synonym">Acutodesmus obliquus</name>
    <dbReference type="NCBI Taxonomy" id="3088"/>
    <lineage>
        <taxon>Eukaryota</taxon>
        <taxon>Viridiplantae</taxon>
        <taxon>Chlorophyta</taxon>
        <taxon>core chlorophytes</taxon>
        <taxon>Chlorophyceae</taxon>
        <taxon>CS clade</taxon>
        <taxon>Sphaeropleales</taxon>
        <taxon>Scenedesmaceae</taxon>
        <taxon>Tetradesmus</taxon>
    </lineage>
</organism>
<dbReference type="GO" id="GO:0007076">
    <property type="term" value="P:mitotic chromosome condensation"/>
    <property type="evidence" value="ECO:0007669"/>
    <property type="project" value="InterPro"/>
</dbReference>
<evidence type="ECO:0000256" key="7">
    <source>
        <dbReference type="SAM" id="MobiDB-lite"/>
    </source>
</evidence>
<evidence type="ECO:0000256" key="6">
    <source>
        <dbReference type="ARBA" id="ARBA00023306"/>
    </source>
</evidence>
<feature type="compositionally biased region" description="Acidic residues" evidence="7">
    <location>
        <begin position="470"/>
        <end position="480"/>
    </location>
</feature>
<name>A0A383VN87_TETOB</name>
<dbReference type="GO" id="GO:0010032">
    <property type="term" value="P:meiotic chromosome condensation"/>
    <property type="evidence" value="ECO:0007669"/>
    <property type="project" value="TreeGrafter"/>
</dbReference>
<keyword evidence="4" id="KW-0226">DNA condensation</keyword>
<evidence type="ECO:0000313" key="10">
    <source>
        <dbReference type="EMBL" id="SZX66360.1"/>
    </source>
</evidence>
<evidence type="ECO:0000313" key="11">
    <source>
        <dbReference type="Proteomes" id="UP000256970"/>
    </source>
</evidence>